<dbReference type="Proteomes" id="UP000029643">
    <property type="component" value="Unassembled WGS sequence"/>
</dbReference>
<evidence type="ECO:0000313" key="2">
    <source>
        <dbReference type="EMBL" id="GAL80476.1"/>
    </source>
</evidence>
<name>A0A090WU14_9FLAO</name>
<feature type="transmembrane region" description="Helical" evidence="1">
    <location>
        <begin position="110"/>
        <end position="127"/>
    </location>
</feature>
<feature type="transmembrane region" description="Helical" evidence="1">
    <location>
        <begin position="139"/>
        <end position="158"/>
    </location>
</feature>
<sequence length="243" mass="28009">MNREYHLSFCKICTNRKRNLEKGLICSLTNNIADFKDNCSTFDQDKAEFKKYKKRFEDEVNDKYATNSFEKFFSESSFIKPSNSRNPPKFSSVDKTHNLNLKNNVAHDKAILILMCLAMAYVFFVNYKDIINLTVENGVLAGFAFMLIFISVLTYRAYFMQHKIKISITKDGIEYHGNKLNWNNIVDFGILKANSTSVSEHKIIVGTITKGIIEIDLTALNISPEEFINIMRLNTKNVLQQNI</sequence>
<evidence type="ECO:0000313" key="3">
    <source>
        <dbReference type="Proteomes" id="UP000029643"/>
    </source>
</evidence>
<reference evidence="2 3" key="1">
    <citation type="journal article" date="2014" name="Genome Announc.">
        <title>Draft Genome Sequences of Marine Flavobacterium Algibacter lectus Strains SS8 and NR4.</title>
        <authorList>
            <person name="Takatani N."/>
            <person name="Nakanishi M."/>
            <person name="Meirelles P."/>
            <person name="Mino S."/>
            <person name="Suda W."/>
            <person name="Oshima K."/>
            <person name="Hattori M."/>
            <person name="Ohkuma M."/>
            <person name="Hosokawa M."/>
            <person name="Miyashita K."/>
            <person name="Thompson F.L."/>
            <person name="Niwa A."/>
            <person name="Sawabe T."/>
            <person name="Sawabe T."/>
        </authorList>
    </citation>
    <scope>NUCLEOTIDE SEQUENCE [LARGE SCALE GENOMIC DNA]</scope>
    <source>
        <strain evidence="3">JCM19274</strain>
    </source>
</reference>
<dbReference type="AlphaFoldDB" id="A0A090WU14"/>
<dbReference type="STRING" id="221126.SAMN04489722_1015"/>
<evidence type="ECO:0000256" key="1">
    <source>
        <dbReference type="SAM" id="Phobius"/>
    </source>
</evidence>
<protein>
    <submittedName>
        <fullName evidence="2">Uncharacterized protein</fullName>
    </submittedName>
</protein>
<keyword evidence="1" id="KW-1133">Transmembrane helix</keyword>
<comment type="caution">
    <text evidence="2">The sequence shown here is derived from an EMBL/GenBank/DDBJ whole genome shotgun (WGS) entry which is preliminary data.</text>
</comment>
<proteinExistence type="predicted"/>
<accession>A0A090WU14</accession>
<keyword evidence="1" id="KW-0472">Membrane</keyword>
<gene>
    <name evidence="2" type="ORF">JCM19274_766</name>
</gene>
<organism evidence="2 3">
    <name type="scientific">Algibacter lectus</name>
    <dbReference type="NCBI Taxonomy" id="221126"/>
    <lineage>
        <taxon>Bacteria</taxon>
        <taxon>Pseudomonadati</taxon>
        <taxon>Bacteroidota</taxon>
        <taxon>Flavobacteriia</taxon>
        <taxon>Flavobacteriales</taxon>
        <taxon>Flavobacteriaceae</taxon>
        <taxon>Algibacter</taxon>
    </lineage>
</organism>
<keyword evidence="1" id="KW-0812">Transmembrane</keyword>
<dbReference type="EMBL" id="BBNU01000010">
    <property type="protein sequence ID" value="GAL80476.1"/>
    <property type="molecule type" value="Genomic_DNA"/>
</dbReference>